<name>A0A7W7G9G1_9ACTN</name>
<evidence type="ECO:0000313" key="3">
    <source>
        <dbReference type="Proteomes" id="UP000542210"/>
    </source>
</evidence>
<keyword evidence="1" id="KW-0812">Transmembrane</keyword>
<dbReference type="RefSeq" id="WP_184882783.1">
    <property type="nucleotide sequence ID" value="NZ_BOOV01000005.1"/>
</dbReference>
<dbReference type="InterPro" id="IPR011990">
    <property type="entry name" value="TPR-like_helical_dom_sf"/>
</dbReference>
<keyword evidence="1" id="KW-1133">Transmembrane helix</keyword>
<comment type="caution">
    <text evidence="2">The sequence shown here is derived from an EMBL/GenBank/DDBJ whole genome shotgun (WGS) entry which is preliminary data.</text>
</comment>
<accession>A0A7W7G9G1</accession>
<organism evidence="2 3">
    <name type="scientific">Sphaerisporangium siamense</name>
    <dbReference type="NCBI Taxonomy" id="795645"/>
    <lineage>
        <taxon>Bacteria</taxon>
        <taxon>Bacillati</taxon>
        <taxon>Actinomycetota</taxon>
        <taxon>Actinomycetes</taxon>
        <taxon>Streptosporangiales</taxon>
        <taxon>Streptosporangiaceae</taxon>
        <taxon>Sphaerisporangium</taxon>
    </lineage>
</organism>
<proteinExistence type="predicted"/>
<keyword evidence="1" id="KW-0472">Membrane</keyword>
<feature type="transmembrane region" description="Helical" evidence="1">
    <location>
        <begin position="117"/>
        <end position="139"/>
    </location>
</feature>
<protein>
    <submittedName>
        <fullName evidence="2">Tetratricopeptide (TPR) repeat protein</fullName>
    </submittedName>
</protein>
<evidence type="ECO:0000256" key="1">
    <source>
        <dbReference type="SAM" id="Phobius"/>
    </source>
</evidence>
<dbReference type="SUPFAM" id="SSF81901">
    <property type="entry name" value="HCP-like"/>
    <property type="match status" value="1"/>
</dbReference>
<gene>
    <name evidence="2" type="ORF">BJ982_004332</name>
</gene>
<keyword evidence="3" id="KW-1185">Reference proteome</keyword>
<dbReference type="AlphaFoldDB" id="A0A7W7G9G1"/>
<dbReference type="Gene3D" id="1.25.40.10">
    <property type="entry name" value="Tetratricopeptide repeat domain"/>
    <property type="match status" value="1"/>
</dbReference>
<dbReference type="Proteomes" id="UP000542210">
    <property type="component" value="Unassembled WGS sequence"/>
</dbReference>
<reference evidence="2 3" key="1">
    <citation type="submission" date="2020-08" db="EMBL/GenBank/DDBJ databases">
        <title>Sequencing the genomes of 1000 actinobacteria strains.</title>
        <authorList>
            <person name="Klenk H.-P."/>
        </authorList>
    </citation>
    <scope>NUCLEOTIDE SEQUENCE [LARGE SCALE GENOMIC DNA]</scope>
    <source>
        <strain evidence="2 3">DSM 45784</strain>
    </source>
</reference>
<evidence type="ECO:0000313" key="2">
    <source>
        <dbReference type="EMBL" id="MBB4702788.1"/>
    </source>
</evidence>
<dbReference type="EMBL" id="JACHND010000001">
    <property type="protein sequence ID" value="MBB4702788.1"/>
    <property type="molecule type" value="Genomic_DNA"/>
</dbReference>
<sequence>MTISVKDRKTLWTRARNICSYPGCRQELTVDGVDAATGTITVAVVGEEAHIRSARPAGPRHDPAYPKDRLDAYENLILLCPTHHSIIDANGGAGFGAGALVRMRAAHERRFRRRWSLPMSAVLVLVLVLVVVGVGWWMVGTDREWPRPMRGDFNIAVVRSSPGDRLQDFANEVPGELRQRLRALHPDLRTEVIAVTLDRSLDTDGAMSEVAARLNAHILIWPVVRVDGDETIVSPRLFVTPAHVRDAPEVAGELELDDLRVLGRLPLDPLASAELRGELLAAAAAIAELVPGLAYYEHQNHERAREAFRRAADGKSAAVRIIAHLMLGNIQIRQDDLVGAERHYRQAFADRPEFVRAELGLAQLVYRRSFRECDGPDAAGLDESQRLYQKILSNGFATPMTRARADFGLGQIHVCRSQALLSDEWQQARTALTSVIQLYRMDGNLLMRELASEAYALLAFADSPAEGGGPQREKTRQAILQFDRAAQLALDSERRKLFLDFKANLQKRLGEAQCPSLSAPPLNATVRC</sequence>